<keyword evidence="6" id="KW-1185">Reference proteome</keyword>
<feature type="transmembrane region" description="Helical" evidence="4">
    <location>
        <begin position="367"/>
        <end position="388"/>
    </location>
</feature>
<feature type="region of interest" description="Disordered" evidence="3">
    <location>
        <begin position="464"/>
        <end position="519"/>
    </location>
</feature>
<dbReference type="GO" id="GO:0016020">
    <property type="term" value="C:membrane"/>
    <property type="evidence" value="ECO:0007669"/>
    <property type="project" value="InterPro"/>
</dbReference>
<sequence>MGANEEFRVLRLAVLAADEVQLASQVAHAPMVWDFIAGFAARKSHFRSQVAEVVSALRKESGWDAALEAAQPSLQGRLEALPDAVRGQLSRADQSPSSVDDVGEAMMLLASLCLALVAGEDTAATTTVALLSFKPAPGSDGQNVGCVGSSPADVGPGYYEESFGSSSLDVCKTKCIYNVKCTGIEYSSGDDGRCRVWTRPAGIGGTVPLTGYDCLQYEHSLPPGEYCWSFLRVEVGVVKFVGFQVPDSRVEGNGQPEHLDQYKCLEAGAEKQRCFAAFSMHGWLAQTAKLDEGKRLYYSISYLLDCIDGYAARALNQESRLGYYLDMVIDRVSSCLCLHFAAKSVLEGRTCFGTSAAPIVAAILRSLIVLVEIVAHVSVMFLSEVLGVHQKQMGYDYTIVRKYLSDKRYLFWSCLSFELFGLSLIVNATPVVLISLPGFVFRAAANICRLISILTRKETRRWSEDEDTLRSSREKVRRGSSDRLGNHRAASPEGAQVVRRKRSNESTQAPAEPSADPPQ</sequence>
<dbReference type="PROSITE" id="PS00379">
    <property type="entry name" value="CDP_ALCOHOL_P_TRANSF"/>
    <property type="match status" value="1"/>
</dbReference>
<evidence type="ECO:0000256" key="2">
    <source>
        <dbReference type="RuleBase" id="RU003750"/>
    </source>
</evidence>
<organism evidence="5 6">
    <name type="scientific">Symbiodinium pilosum</name>
    <name type="common">Dinoflagellate</name>
    <dbReference type="NCBI Taxonomy" id="2952"/>
    <lineage>
        <taxon>Eukaryota</taxon>
        <taxon>Sar</taxon>
        <taxon>Alveolata</taxon>
        <taxon>Dinophyceae</taxon>
        <taxon>Suessiales</taxon>
        <taxon>Symbiodiniaceae</taxon>
        <taxon>Symbiodinium</taxon>
    </lineage>
</organism>
<comment type="caution">
    <text evidence="5">The sequence shown here is derived from an EMBL/GenBank/DDBJ whole genome shotgun (WGS) entry which is preliminary data.</text>
</comment>
<keyword evidence="1 2" id="KW-0808">Transferase</keyword>
<dbReference type="InterPro" id="IPR048254">
    <property type="entry name" value="CDP_ALCOHOL_P_TRANSF_CS"/>
</dbReference>
<evidence type="ECO:0000256" key="3">
    <source>
        <dbReference type="SAM" id="MobiDB-lite"/>
    </source>
</evidence>
<comment type="similarity">
    <text evidence="2">Belongs to the CDP-alcohol phosphatidyltransferase class-I family.</text>
</comment>
<dbReference type="EMBL" id="CAJNIZ010001768">
    <property type="protein sequence ID" value="CAE7198901.1"/>
    <property type="molecule type" value="Genomic_DNA"/>
</dbReference>
<reference evidence="5" key="1">
    <citation type="submission" date="2021-02" db="EMBL/GenBank/DDBJ databases">
        <authorList>
            <person name="Dougan E. K."/>
            <person name="Rhodes N."/>
            <person name="Thang M."/>
            <person name="Chan C."/>
        </authorList>
    </citation>
    <scope>NUCLEOTIDE SEQUENCE</scope>
</reference>
<dbReference type="GO" id="GO:0008654">
    <property type="term" value="P:phospholipid biosynthetic process"/>
    <property type="evidence" value="ECO:0007669"/>
    <property type="project" value="InterPro"/>
</dbReference>
<dbReference type="Gene3D" id="1.20.120.1760">
    <property type="match status" value="1"/>
</dbReference>
<dbReference type="GO" id="GO:0016780">
    <property type="term" value="F:phosphotransferase activity, for other substituted phosphate groups"/>
    <property type="evidence" value="ECO:0007669"/>
    <property type="project" value="InterPro"/>
</dbReference>
<dbReference type="AlphaFoldDB" id="A0A812JEC9"/>
<feature type="transmembrane region" description="Helical" evidence="4">
    <location>
        <begin position="409"/>
        <end position="426"/>
    </location>
</feature>
<dbReference type="OrthoDB" id="10251079at2759"/>
<evidence type="ECO:0000256" key="4">
    <source>
        <dbReference type="SAM" id="Phobius"/>
    </source>
</evidence>
<protein>
    <submittedName>
        <fullName evidence="5">PIS1 protein</fullName>
    </submittedName>
</protein>
<gene>
    <name evidence="5" type="primary">PIS1</name>
    <name evidence="5" type="ORF">SPIL2461_LOCUS1732</name>
</gene>
<dbReference type="InterPro" id="IPR000462">
    <property type="entry name" value="CDP-OH_P_trans"/>
</dbReference>
<evidence type="ECO:0000313" key="6">
    <source>
        <dbReference type="Proteomes" id="UP000649617"/>
    </source>
</evidence>
<accession>A0A812JEC9</accession>
<keyword evidence="4" id="KW-1133">Transmembrane helix</keyword>
<keyword evidence="4" id="KW-0812">Transmembrane</keyword>
<name>A0A812JEC9_SYMPI</name>
<dbReference type="Pfam" id="PF01066">
    <property type="entry name" value="CDP-OH_P_transf"/>
    <property type="match status" value="1"/>
</dbReference>
<evidence type="ECO:0000313" key="5">
    <source>
        <dbReference type="EMBL" id="CAE7198901.1"/>
    </source>
</evidence>
<proteinExistence type="inferred from homology"/>
<feature type="compositionally biased region" description="Basic and acidic residues" evidence="3">
    <location>
        <begin position="464"/>
        <end position="485"/>
    </location>
</feature>
<keyword evidence="4" id="KW-0472">Membrane</keyword>
<dbReference type="InterPro" id="IPR043130">
    <property type="entry name" value="CDP-OH_PTrfase_TM_dom"/>
</dbReference>
<evidence type="ECO:0000256" key="1">
    <source>
        <dbReference type="ARBA" id="ARBA00022679"/>
    </source>
</evidence>
<feature type="transmembrane region" description="Helical" evidence="4">
    <location>
        <begin position="432"/>
        <end position="451"/>
    </location>
</feature>
<dbReference type="Proteomes" id="UP000649617">
    <property type="component" value="Unassembled WGS sequence"/>
</dbReference>